<dbReference type="Proteomes" id="UP000031668">
    <property type="component" value="Unassembled WGS sequence"/>
</dbReference>
<proteinExistence type="predicted"/>
<comment type="caution">
    <text evidence="1">The sequence shown here is derived from an EMBL/GenBank/DDBJ whole genome shotgun (WGS) entry which is preliminary data.</text>
</comment>
<organism evidence="1 2">
    <name type="scientific">Thelohanellus kitauei</name>
    <name type="common">Myxosporean</name>
    <dbReference type="NCBI Taxonomy" id="669202"/>
    <lineage>
        <taxon>Eukaryota</taxon>
        <taxon>Metazoa</taxon>
        <taxon>Cnidaria</taxon>
        <taxon>Myxozoa</taxon>
        <taxon>Myxosporea</taxon>
        <taxon>Bivalvulida</taxon>
        <taxon>Platysporina</taxon>
        <taxon>Myxobolidae</taxon>
        <taxon>Thelohanellus</taxon>
    </lineage>
</organism>
<sequence>MKVYSQDTFEVLFIDETEIELQYQVHFAQFSTTDSVIFFNKTSLSFYTNHNYESVELKLIFKPKNSNYNPNITILFDELSMFINEYVVDTHKTEIPNNSTSKIKYLADILQTACVISPSKSKKSKIENLFDTGKKGWNIINKVKNL</sequence>
<keyword evidence="2" id="KW-1185">Reference proteome</keyword>
<evidence type="ECO:0000313" key="2">
    <source>
        <dbReference type="Proteomes" id="UP000031668"/>
    </source>
</evidence>
<evidence type="ECO:0000313" key="1">
    <source>
        <dbReference type="EMBL" id="KII67636.1"/>
    </source>
</evidence>
<accession>A0A0C2MKC1</accession>
<dbReference type="EMBL" id="JWZT01003124">
    <property type="protein sequence ID" value="KII67636.1"/>
    <property type="molecule type" value="Genomic_DNA"/>
</dbReference>
<name>A0A0C2MKC1_THEKT</name>
<reference evidence="1 2" key="1">
    <citation type="journal article" date="2014" name="Genome Biol. Evol.">
        <title>The genome of the myxosporean Thelohanellus kitauei shows adaptations to nutrient acquisition within its fish host.</title>
        <authorList>
            <person name="Yang Y."/>
            <person name="Xiong J."/>
            <person name="Zhou Z."/>
            <person name="Huo F."/>
            <person name="Miao W."/>
            <person name="Ran C."/>
            <person name="Liu Y."/>
            <person name="Zhang J."/>
            <person name="Feng J."/>
            <person name="Wang M."/>
            <person name="Wang M."/>
            <person name="Wang L."/>
            <person name="Yao B."/>
        </authorList>
    </citation>
    <scope>NUCLEOTIDE SEQUENCE [LARGE SCALE GENOMIC DNA]</scope>
    <source>
        <strain evidence="1">Wuqing</strain>
    </source>
</reference>
<gene>
    <name evidence="1" type="ORF">RF11_04509</name>
</gene>
<protein>
    <submittedName>
        <fullName evidence="1">Uncharacterized protein</fullName>
    </submittedName>
</protein>
<dbReference type="AlphaFoldDB" id="A0A0C2MKC1"/>